<proteinExistence type="predicted"/>
<dbReference type="InterPro" id="IPR002035">
    <property type="entry name" value="VWF_A"/>
</dbReference>
<evidence type="ECO:0000259" key="1">
    <source>
        <dbReference type="PROSITE" id="PS50234"/>
    </source>
</evidence>
<keyword evidence="3" id="KW-1185">Reference proteome</keyword>
<dbReference type="Gene3D" id="3.40.50.410">
    <property type="entry name" value="von Willebrand factor, type A domain"/>
    <property type="match status" value="1"/>
</dbReference>
<dbReference type="Proteomes" id="UP001208689">
    <property type="component" value="Chromosome"/>
</dbReference>
<dbReference type="SMART" id="SM00327">
    <property type="entry name" value="VWA"/>
    <property type="match status" value="1"/>
</dbReference>
<feature type="domain" description="VWFA" evidence="1">
    <location>
        <begin position="55"/>
        <end position="241"/>
    </location>
</feature>
<evidence type="ECO:0000313" key="3">
    <source>
        <dbReference type="Proteomes" id="UP001208689"/>
    </source>
</evidence>
<sequence length="391" mass="44557">MKLVRFRVLAMNSNIPHLDILQSITCSPRSDHLSLAINLKVIPNKETIRLPFFGIWLLDLSNSMFDDNKYQAAISSLLEQIRNLPDGTIFTLITFGDPVQVVIDEKEINAISRQDLLNSIQYLIPQGSTPLRDALDLALKRLRLYNGLLLTKKIIILGDGQPDWGCSSEDIHENRFQRYMEYAHMAKEYGASIDSIGIGNDHNVLLMYNFALQSTGKFVFAEDAVELETKSQILTQQATQILHPNPILLMTPTVGSCKMYEAIQHKPTTIRFPFEKIGQNWKAWLRPFEAGEIYEFMLKLDYFFNPAAISATAPISILDFNLQLGDSVFTLKKELKLKFSDDPTQFRLNHSLMKQYNLLLNQADDINQLTIRGDASATQKIQGDETRKWDV</sequence>
<organism evidence="2 3">
    <name type="scientific">Candidatus Lokiarchaeum ossiferum</name>
    <dbReference type="NCBI Taxonomy" id="2951803"/>
    <lineage>
        <taxon>Archaea</taxon>
        <taxon>Promethearchaeati</taxon>
        <taxon>Promethearchaeota</taxon>
        <taxon>Promethearchaeia</taxon>
        <taxon>Promethearchaeales</taxon>
        <taxon>Promethearchaeaceae</taxon>
        <taxon>Candidatus Lokiarchaeum</taxon>
    </lineage>
</organism>
<accession>A0ABY6HR41</accession>
<dbReference type="SUPFAM" id="SSF53300">
    <property type="entry name" value="vWA-like"/>
    <property type="match status" value="1"/>
</dbReference>
<dbReference type="Pfam" id="PF00092">
    <property type="entry name" value="VWA"/>
    <property type="match status" value="1"/>
</dbReference>
<name>A0ABY6HR41_9ARCH</name>
<dbReference type="EMBL" id="CP104013">
    <property type="protein sequence ID" value="UYP45977.1"/>
    <property type="molecule type" value="Genomic_DNA"/>
</dbReference>
<reference evidence="2" key="1">
    <citation type="submission" date="2022-09" db="EMBL/GenBank/DDBJ databases">
        <title>Actin cytoskeleton and complex cell architecture in an #Asgard archaeon.</title>
        <authorList>
            <person name="Ponce Toledo R.I."/>
            <person name="Schleper C."/>
            <person name="Rodrigues Oliveira T."/>
            <person name="Wollweber F."/>
            <person name="Xu J."/>
            <person name="Rittmann S."/>
            <person name="Klingl A."/>
            <person name="Pilhofer M."/>
        </authorList>
    </citation>
    <scope>NUCLEOTIDE SEQUENCE</scope>
    <source>
        <strain evidence="2">B-35</strain>
    </source>
</reference>
<evidence type="ECO:0000313" key="2">
    <source>
        <dbReference type="EMBL" id="UYP45977.1"/>
    </source>
</evidence>
<dbReference type="PROSITE" id="PS50234">
    <property type="entry name" value="VWFA"/>
    <property type="match status" value="1"/>
</dbReference>
<protein>
    <recommendedName>
        <fullName evidence="1">VWFA domain-containing protein</fullName>
    </recommendedName>
</protein>
<dbReference type="InterPro" id="IPR036465">
    <property type="entry name" value="vWFA_dom_sf"/>
</dbReference>
<dbReference type="CDD" id="cd00198">
    <property type="entry name" value="vWFA"/>
    <property type="match status" value="1"/>
</dbReference>
<gene>
    <name evidence="2" type="ORF">NEF87_002262</name>
</gene>